<dbReference type="AlphaFoldDB" id="A0A8X8IGY9"/>
<sequence>MKRYLVYGLIFSVVSVACGKTSDNNVSSPYFLNAYIQNVKYSTSSVSTFVLPNQQGCVSNKSYNITNIGQINVDAYYLDCYIKHYSNNLDFAPIKPGPHRIFDGGLLLSTSGCNGDLVIGLIDNSIPSLFSNTVLAPANVVNNITSITKRDSTATYVTYIVKGNFSCNFKNTNNVVIPVVGSYNIPLKEAK</sequence>
<dbReference type="PROSITE" id="PS51257">
    <property type="entry name" value="PROKAR_LIPOPROTEIN"/>
    <property type="match status" value="1"/>
</dbReference>
<evidence type="ECO:0000313" key="1">
    <source>
        <dbReference type="EMBL" id="SDX17015.1"/>
    </source>
</evidence>
<keyword evidence="2" id="KW-1185">Reference proteome</keyword>
<reference evidence="1 2" key="1">
    <citation type="submission" date="2016-10" db="EMBL/GenBank/DDBJ databases">
        <authorList>
            <person name="Varghese N."/>
            <person name="Submissions S."/>
        </authorList>
    </citation>
    <scope>NUCLEOTIDE SEQUENCE [LARGE SCALE GENOMIC DNA]</scope>
    <source>
        <strain evidence="1 2">DSM 25353</strain>
    </source>
</reference>
<evidence type="ECO:0000313" key="2">
    <source>
        <dbReference type="Proteomes" id="UP000198711"/>
    </source>
</evidence>
<dbReference type="RefSeq" id="WP_092724229.1">
    <property type="nucleotide sequence ID" value="NZ_FNNO01000010.1"/>
</dbReference>
<protein>
    <recommendedName>
        <fullName evidence="3">Lipoprotein</fullName>
    </recommendedName>
</protein>
<gene>
    <name evidence="1" type="ORF">SAMN05444410_11027</name>
</gene>
<dbReference type="EMBL" id="FNNO01000010">
    <property type="protein sequence ID" value="SDX17015.1"/>
    <property type="molecule type" value="Genomic_DNA"/>
</dbReference>
<organism evidence="1 2">
    <name type="scientific">Hydrobacter penzbergensis</name>
    <dbReference type="NCBI Taxonomy" id="1235997"/>
    <lineage>
        <taxon>Bacteria</taxon>
        <taxon>Pseudomonadati</taxon>
        <taxon>Bacteroidota</taxon>
        <taxon>Chitinophagia</taxon>
        <taxon>Chitinophagales</taxon>
        <taxon>Chitinophagaceae</taxon>
        <taxon>Hydrobacter</taxon>
    </lineage>
</organism>
<comment type="caution">
    <text evidence="1">The sequence shown here is derived from an EMBL/GenBank/DDBJ whole genome shotgun (WGS) entry which is preliminary data.</text>
</comment>
<evidence type="ECO:0008006" key="3">
    <source>
        <dbReference type="Google" id="ProtNLM"/>
    </source>
</evidence>
<accession>A0A8X8IGY9</accession>
<dbReference type="Proteomes" id="UP000198711">
    <property type="component" value="Unassembled WGS sequence"/>
</dbReference>
<proteinExistence type="predicted"/>
<name>A0A8X8IGY9_9BACT</name>